<keyword evidence="4" id="KW-0443">Lipid metabolism</keyword>
<dbReference type="PROSITE" id="PS51375">
    <property type="entry name" value="PPR"/>
    <property type="match status" value="1"/>
</dbReference>
<evidence type="ECO:0000256" key="8">
    <source>
        <dbReference type="SAM" id="Phobius"/>
    </source>
</evidence>
<dbReference type="NCBIfam" id="TIGR00756">
    <property type="entry name" value="PPR"/>
    <property type="match status" value="1"/>
</dbReference>
<keyword evidence="3" id="KW-0808">Transferase</keyword>
<keyword evidence="2" id="KW-0444">Lipid biosynthesis</keyword>
<dbReference type="SMART" id="SM00563">
    <property type="entry name" value="PlsC"/>
    <property type="match status" value="1"/>
</dbReference>
<dbReference type="Gene3D" id="3.30.420.10">
    <property type="entry name" value="Ribonuclease H-like superfamily/Ribonuclease H"/>
    <property type="match status" value="1"/>
</dbReference>
<evidence type="ECO:0000256" key="3">
    <source>
        <dbReference type="ARBA" id="ARBA00022679"/>
    </source>
</evidence>
<dbReference type="InterPro" id="IPR011990">
    <property type="entry name" value="TPR-like_helical_dom_sf"/>
</dbReference>
<dbReference type="Pfam" id="PF01612">
    <property type="entry name" value="DNA_pol_A_exo1"/>
    <property type="match status" value="1"/>
</dbReference>
<dbReference type="InParanoid" id="G4ZJ82"/>
<dbReference type="PANTHER" id="PTHR10434">
    <property type="entry name" value="1-ACYL-SN-GLYCEROL-3-PHOSPHATE ACYLTRANSFERASE"/>
    <property type="match status" value="1"/>
</dbReference>
<dbReference type="GO" id="GO:0006654">
    <property type="term" value="P:phosphatidic acid biosynthetic process"/>
    <property type="evidence" value="ECO:0007669"/>
    <property type="project" value="TreeGrafter"/>
</dbReference>
<sequence length="1489" mass="168377">MKEYRWEEDEVSGPLLRQLLTAEDYSSWETRAFLRPIFRWMKVGLRKDGSREDAAVEKAFAFVEWLVLLATQGDSTRGIPQLPMLQPSYALNTIVTASQRAGSVREAQRAFDLLEVHGYQPDVFTYTALIDVIARNGDLPAAIQAYEEMRQSTSKPNVVTYTTLVRAVGLSDKVGAEQCLVFLDHARDDGAFDEALFLEALETCARRKERAVATRVLNEIAAHSPKLRADDRFFYTVGQVAKLLDYDGLEPVLAEWLESGVLNQDERDRVEKLQAEEGKSTADGSKTLGCLGHQTSQSVRKAVVHHDINRLISRIQSGSLVTVNDFETLIHQCRKRKWKEDVSVIIDAMRELATKGWQPSGDGDDSEGEPIPPQPQLQLTSKTYVSIVDAYMCCGDEPLAWQVVQEIDALPDITRELPLYRKFVRGAYLLTNCDHIAELIALAREDKVVFTQRMGVEIARMFGYRHKEGFELLVHELPLGETGVQARKQGFLEELVKSCAYKNNSVGAEETLQAMLKHGFCRSAATETALFMCCIQHDTVSEAQAMLQHFQESPLMMPVPVYDSLLREFYFKYTRRGNAFDESSRKVAMKTLYARRAIFEQVYWCSRANLSCSPLMFSQHAMQVLTTSRDKDSKNAAEQSIRDALLITPDPCLFLLQSVVSLRFLDLTFRTLGKLAKQLLVVVTDELPMEERHAEYCVSQLPLLSVHIVKELDDIVYLHRSHRSELLAFCLDALETDSVDKTMGFLMRRPELYDAETASYLGPKFAEMFVYGGVSNVLMFFKSDMDDSLEMRRQFVREVIEVENAAAEEDEDEEGSSSFRNTYKAIREFKLEHEAEFMPYMMQARAAMPKPVYADASATPADDTAYLKIPLAQDRIIVVDNDEALSAATELLMRDSVTRLGLDAEWRPDSRAAVPSKCSILQVACDDYVFIFDFVEMALGDLEELFEHLFASERIAKIGFAIDGDIKRLRWSFPDVKCFDTFVNVLDFSFETLEATTHLTYIKQALGYPLSKLQQKSDWERRPLTPQQVAYAALDAYCLLMLQDAVANKHPGTSQETSPPFVRSMSSPATPAQVLQDVRFEERLAEVEARLPATLALAQSGSLARRNQARRKLYRDSELIRVELEERMNALGIEAQWLSAPEMQAANAKLDVVRKQLKLDVLPASASPLEKLYMVVRMLTMALVLVGWLSCVTLLIPLKWLNPFLTRMGVKKNYLPMDIVSWGTAAMVCVTACTDMKVEGTENLLNLKDSVVCMFSHSSNLDGFIVNGSSPVAFKFAAKKSIFLVPFLGWSARWGFDFVAIDRSHRSSALKSLKELAVSVNEHGNSVCISPEGTRSKDGLLQEFKKGPFYLREDTKKNVVPSIVFGAYELWPPGRLFSIPGHTLVRYLPEYKSDPNLNRNQNRLALRRIYLKAFTEDVPDYIGTRVSTNFIVKNIFYHYLAWAITYKVTSWAFAVISFVCYALNITYGTFMLFSLVMMVAGEALMFFTC</sequence>
<keyword evidence="8" id="KW-0812">Transmembrane</keyword>
<dbReference type="SMART" id="SM00474">
    <property type="entry name" value="35EXOc"/>
    <property type="match status" value="1"/>
</dbReference>
<dbReference type="SMR" id="G4ZJ82"/>
<feature type="repeat" description="PPR" evidence="6">
    <location>
        <begin position="122"/>
        <end position="156"/>
    </location>
</feature>
<protein>
    <recommendedName>
        <fullName evidence="13">Phospholipid/glycerol acyltransferase domain-containing protein</fullName>
    </recommendedName>
</protein>
<evidence type="ECO:0000256" key="6">
    <source>
        <dbReference type="PROSITE-ProRule" id="PRU00708"/>
    </source>
</evidence>
<dbReference type="OMA" id="QCRKRKW"/>
<dbReference type="InterPro" id="IPR012337">
    <property type="entry name" value="RNaseH-like_sf"/>
</dbReference>
<dbReference type="GO" id="GO:0006139">
    <property type="term" value="P:nucleobase-containing compound metabolic process"/>
    <property type="evidence" value="ECO:0007669"/>
    <property type="project" value="InterPro"/>
</dbReference>
<evidence type="ECO:0000256" key="7">
    <source>
        <dbReference type="SAM" id="MobiDB-lite"/>
    </source>
</evidence>
<dbReference type="InterPro" id="IPR002562">
    <property type="entry name" value="3'-5'_exonuclease_dom"/>
</dbReference>
<dbReference type="SUPFAM" id="SSF69593">
    <property type="entry name" value="Glycerol-3-phosphate (1)-acyltransferase"/>
    <property type="match status" value="1"/>
</dbReference>
<dbReference type="InterPro" id="IPR002123">
    <property type="entry name" value="Plipid/glycerol_acylTrfase"/>
</dbReference>
<evidence type="ECO:0000259" key="10">
    <source>
        <dbReference type="SMART" id="SM00563"/>
    </source>
</evidence>
<dbReference type="GO" id="GO:0003676">
    <property type="term" value="F:nucleic acid binding"/>
    <property type="evidence" value="ECO:0007669"/>
    <property type="project" value="InterPro"/>
</dbReference>
<evidence type="ECO:0000256" key="4">
    <source>
        <dbReference type="ARBA" id="ARBA00023098"/>
    </source>
</evidence>
<dbReference type="GeneID" id="20663474"/>
<feature type="domain" description="Phospholipid/glycerol acyltransferase" evidence="10">
    <location>
        <begin position="1251"/>
        <end position="1367"/>
    </location>
</feature>
<evidence type="ECO:0000256" key="2">
    <source>
        <dbReference type="ARBA" id="ARBA00022516"/>
    </source>
</evidence>
<dbReference type="GO" id="GO:0008408">
    <property type="term" value="F:3'-5' exonuclease activity"/>
    <property type="evidence" value="ECO:0007669"/>
    <property type="project" value="InterPro"/>
</dbReference>
<keyword evidence="8" id="KW-1133">Transmembrane helix</keyword>
<feature type="transmembrane region" description="Helical" evidence="8">
    <location>
        <begin position="1465"/>
        <end position="1487"/>
    </location>
</feature>
<dbReference type="SUPFAM" id="SSF53098">
    <property type="entry name" value="Ribonuclease H-like"/>
    <property type="match status" value="1"/>
</dbReference>
<keyword evidence="5" id="KW-0012">Acyltransferase</keyword>
<evidence type="ECO:0008006" key="13">
    <source>
        <dbReference type="Google" id="ProtNLM"/>
    </source>
</evidence>
<feature type="transmembrane region" description="Helical" evidence="8">
    <location>
        <begin position="1439"/>
        <end position="1459"/>
    </location>
</feature>
<dbReference type="GO" id="GO:0003841">
    <property type="term" value="F:1-acylglycerol-3-phosphate O-acyltransferase activity"/>
    <property type="evidence" value="ECO:0007669"/>
    <property type="project" value="TreeGrafter"/>
</dbReference>
<feature type="domain" description="3'-5' exonuclease" evidence="9">
    <location>
        <begin position="876"/>
        <end position="1051"/>
    </location>
</feature>
<dbReference type="CDD" id="cd07989">
    <property type="entry name" value="LPLAT_AGPAT-like"/>
    <property type="match status" value="1"/>
</dbReference>
<dbReference type="InterPro" id="IPR036397">
    <property type="entry name" value="RNaseH_sf"/>
</dbReference>
<reference evidence="11 12" key="1">
    <citation type="journal article" date="2006" name="Science">
        <title>Phytophthora genome sequences uncover evolutionary origins and mechanisms of pathogenesis.</title>
        <authorList>
            <person name="Tyler B.M."/>
            <person name="Tripathy S."/>
            <person name="Zhang X."/>
            <person name="Dehal P."/>
            <person name="Jiang R.H."/>
            <person name="Aerts A."/>
            <person name="Arredondo F.D."/>
            <person name="Baxter L."/>
            <person name="Bensasson D."/>
            <person name="Beynon J.L."/>
            <person name="Chapman J."/>
            <person name="Damasceno C.M."/>
            <person name="Dorrance A.E."/>
            <person name="Dou D."/>
            <person name="Dickerman A.W."/>
            <person name="Dubchak I.L."/>
            <person name="Garbelotto M."/>
            <person name="Gijzen M."/>
            <person name="Gordon S.G."/>
            <person name="Govers F."/>
            <person name="Grunwald N.J."/>
            <person name="Huang W."/>
            <person name="Ivors K.L."/>
            <person name="Jones R.W."/>
            <person name="Kamoun S."/>
            <person name="Krampis K."/>
            <person name="Lamour K.H."/>
            <person name="Lee M.K."/>
            <person name="McDonald W.H."/>
            <person name="Medina M."/>
            <person name="Meijer H.J."/>
            <person name="Nordberg E.K."/>
            <person name="Maclean D.J."/>
            <person name="Ospina-Giraldo M.D."/>
            <person name="Morris P.F."/>
            <person name="Phuntumart V."/>
            <person name="Putnam N.H."/>
            <person name="Rash S."/>
            <person name="Rose J.K."/>
            <person name="Sakihama Y."/>
            <person name="Salamov A.A."/>
            <person name="Savidor A."/>
            <person name="Scheuring C.F."/>
            <person name="Smith B.M."/>
            <person name="Sobral B.W."/>
            <person name="Terry A."/>
            <person name="Torto-Alalibo T.A."/>
            <person name="Win J."/>
            <person name="Xu Z."/>
            <person name="Zhang H."/>
            <person name="Grigoriev I.V."/>
            <person name="Rokhsar D.S."/>
            <person name="Boore J.L."/>
        </authorList>
    </citation>
    <scope>NUCLEOTIDE SEQUENCE [LARGE SCALE GENOMIC DNA]</scope>
    <source>
        <strain evidence="11 12">P6497</strain>
    </source>
</reference>
<keyword evidence="12" id="KW-1185">Reference proteome</keyword>
<name>G4ZJ82_PHYSP</name>
<dbReference type="Pfam" id="PF01553">
    <property type="entry name" value="Acyltransferase"/>
    <property type="match status" value="1"/>
</dbReference>
<dbReference type="InterPro" id="IPR002885">
    <property type="entry name" value="PPR_rpt"/>
</dbReference>
<evidence type="ECO:0000313" key="12">
    <source>
        <dbReference type="Proteomes" id="UP000002640"/>
    </source>
</evidence>
<dbReference type="STRING" id="1094619.G4ZJ82"/>
<dbReference type="KEGG" id="psoj:PHYSODRAFT_560259"/>
<comment type="pathway">
    <text evidence="1">Lipid metabolism.</text>
</comment>
<dbReference type="Pfam" id="PF13041">
    <property type="entry name" value="PPR_2"/>
    <property type="match status" value="1"/>
</dbReference>
<evidence type="ECO:0000259" key="9">
    <source>
        <dbReference type="SMART" id="SM00474"/>
    </source>
</evidence>
<evidence type="ECO:0000256" key="5">
    <source>
        <dbReference type="ARBA" id="ARBA00023315"/>
    </source>
</evidence>
<proteinExistence type="predicted"/>
<dbReference type="Proteomes" id="UP000002640">
    <property type="component" value="Unassembled WGS sequence"/>
</dbReference>
<dbReference type="EMBL" id="JH159154">
    <property type="protein sequence ID" value="EGZ17746.1"/>
    <property type="molecule type" value="Genomic_DNA"/>
</dbReference>
<organism evidence="11 12">
    <name type="scientific">Phytophthora sojae (strain P6497)</name>
    <name type="common">Soybean stem and root rot agent</name>
    <name type="synonym">Phytophthora megasperma f. sp. glycines</name>
    <dbReference type="NCBI Taxonomy" id="1094619"/>
    <lineage>
        <taxon>Eukaryota</taxon>
        <taxon>Sar</taxon>
        <taxon>Stramenopiles</taxon>
        <taxon>Oomycota</taxon>
        <taxon>Peronosporomycetes</taxon>
        <taxon>Peronosporales</taxon>
        <taxon>Peronosporaceae</taxon>
        <taxon>Phytophthora</taxon>
    </lineage>
</organism>
<dbReference type="PANTHER" id="PTHR10434:SF64">
    <property type="entry name" value="1-ACYL-SN-GLYCEROL-3-PHOSPHATE ACYLTRANSFERASE-RELATED"/>
    <property type="match status" value="1"/>
</dbReference>
<evidence type="ECO:0000313" key="11">
    <source>
        <dbReference type="EMBL" id="EGZ17746.1"/>
    </source>
</evidence>
<gene>
    <name evidence="11" type="ORF">PHYSODRAFT_560259</name>
</gene>
<dbReference type="Gene3D" id="1.25.40.10">
    <property type="entry name" value="Tetratricopeptide repeat domain"/>
    <property type="match status" value="2"/>
</dbReference>
<feature type="region of interest" description="Disordered" evidence="7">
    <location>
        <begin position="355"/>
        <end position="375"/>
    </location>
</feature>
<feature type="transmembrane region" description="Helical" evidence="8">
    <location>
        <begin position="1172"/>
        <end position="1198"/>
    </location>
</feature>
<accession>G4ZJ82</accession>
<dbReference type="RefSeq" id="XP_009526804.1">
    <property type="nucleotide sequence ID" value="XM_009528509.1"/>
</dbReference>
<evidence type="ECO:0000256" key="1">
    <source>
        <dbReference type="ARBA" id="ARBA00005189"/>
    </source>
</evidence>
<keyword evidence="8" id="KW-0472">Membrane</keyword>